<dbReference type="AlphaFoldDB" id="A0A4Y8R209"/>
<keyword evidence="5" id="KW-1185">Reference proteome</keyword>
<sequence length="466" mass="51113">MLSEVVAYARVSDDKEREQIGVANQIAELQSWCAARDFVIVEEFLDPSVSATSGKVRPGFEALLARAPRLPVVVWNLDRLARVSRDMERVLGAELVVYSKNTGHLDLSTIGGRMAARIVTATATAEVEIKSERARMANAARAAKGLPYWRRRPVGHNMDGTLHAEEASLIKRAVEDVLEGASLGSIARAWNASGVKPPQAGKEWSNLRVRELLIQPRIAGVLVYKGERMPKSKVAPIVTEAEWRAVQGILSDPSRNNAGGGPAATLLTGIALCGLCGNGNTMHGTSAYLGRGDKRELVKTYRCHSASHNRHIREYVDGYVVDQTLLFLTSQDAPQVLEDTQAAKEAAAKAADLRERLAEYEALSGQLRAAEYLRITAPMRTELEAAEEAMRKSNRAAVFAGLVEPGMGKWNALLGLAEAHEKWQALSMDRKRAIIDATWKVTLLPRTPQDRWDADTVKAKTVLERR</sequence>
<dbReference type="PROSITE" id="PS51736">
    <property type="entry name" value="RECOMBINASES_3"/>
    <property type="match status" value="1"/>
</dbReference>
<dbReference type="InterPro" id="IPR011109">
    <property type="entry name" value="DNA_bind_recombinase_dom"/>
</dbReference>
<dbReference type="RefSeq" id="WP_061269413.1">
    <property type="nucleotide sequence ID" value="NZ_SOZH01000007.1"/>
</dbReference>
<feature type="coiled-coil region" evidence="1">
    <location>
        <begin position="343"/>
        <end position="370"/>
    </location>
</feature>
<feature type="domain" description="Resolvase/invertase-type recombinase catalytic" evidence="2">
    <location>
        <begin position="4"/>
        <end position="145"/>
    </location>
</feature>
<comment type="caution">
    <text evidence="4">The sequence shown here is derived from an EMBL/GenBank/DDBJ whole genome shotgun (WGS) entry which is preliminary data.</text>
</comment>
<dbReference type="GO" id="GO:0000150">
    <property type="term" value="F:DNA strand exchange activity"/>
    <property type="evidence" value="ECO:0007669"/>
    <property type="project" value="InterPro"/>
</dbReference>
<organism evidence="4 5">
    <name type="scientific">Cellulosimicrobium funkei</name>
    <dbReference type="NCBI Taxonomy" id="264251"/>
    <lineage>
        <taxon>Bacteria</taxon>
        <taxon>Bacillati</taxon>
        <taxon>Actinomycetota</taxon>
        <taxon>Actinomycetes</taxon>
        <taxon>Micrococcales</taxon>
        <taxon>Promicromonosporaceae</taxon>
        <taxon>Cellulosimicrobium</taxon>
    </lineage>
</organism>
<dbReference type="PANTHER" id="PTHR30461">
    <property type="entry name" value="DNA-INVERTASE FROM LAMBDOID PROPHAGE"/>
    <property type="match status" value="1"/>
</dbReference>
<evidence type="ECO:0000313" key="4">
    <source>
        <dbReference type="EMBL" id="TFF08638.1"/>
    </source>
</evidence>
<dbReference type="EMBL" id="SOZH01000007">
    <property type="protein sequence ID" value="TFF08638.1"/>
    <property type="molecule type" value="Genomic_DNA"/>
</dbReference>
<reference evidence="4 5" key="1">
    <citation type="submission" date="2019-03" db="EMBL/GenBank/DDBJ databases">
        <title>Cellulosimicrobium funkei JCM14302 Assembly.</title>
        <authorList>
            <person name="Dou T."/>
        </authorList>
    </citation>
    <scope>NUCLEOTIDE SEQUENCE [LARGE SCALE GENOMIC DNA]</scope>
    <source>
        <strain evidence="4 5">JCM 14302</strain>
    </source>
</reference>
<feature type="domain" description="Recombinase" evidence="3">
    <location>
        <begin position="147"/>
        <end position="256"/>
    </location>
</feature>
<dbReference type="PANTHER" id="PTHR30461:SF23">
    <property type="entry name" value="DNA RECOMBINASE-RELATED"/>
    <property type="match status" value="1"/>
</dbReference>
<dbReference type="SUPFAM" id="SSF53041">
    <property type="entry name" value="Resolvase-like"/>
    <property type="match status" value="1"/>
</dbReference>
<dbReference type="Gene3D" id="3.40.50.1390">
    <property type="entry name" value="Resolvase, N-terminal catalytic domain"/>
    <property type="match status" value="1"/>
</dbReference>
<dbReference type="CDD" id="cd00338">
    <property type="entry name" value="Ser_Recombinase"/>
    <property type="match status" value="1"/>
</dbReference>
<accession>A0A4Y8R209</accession>
<dbReference type="Gene3D" id="3.90.1750.20">
    <property type="entry name" value="Putative Large Serine Recombinase, Chain B, Domain 2"/>
    <property type="match status" value="1"/>
</dbReference>
<evidence type="ECO:0000313" key="5">
    <source>
        <dbReference type="Proteomes" id="UP000298003"/>
    </source>
</evidence>
<evidence type="ECO:0000259" key="3">
    <source>
        <dbReference type="PROSITE" id="PS51737"/>
    </source>
</evidence>
<dbReference type="InterPro" id="IPR038109">
    <property type="entry name" value="DNA_bind_recomb_sf"/>
</dbReference>
<dbReference type="PROSITE" id="PS51737">
    <property type="entry name" value="RECOMBINASE_DNA_BIND"/>
    <property type="match status" value="1"/>
</dbReference>
<dbReference type="Pfam" id="PF00239">
    <property type="entry name" value="Resolvase"/>
    <property type="match status" value="1"/>
</dbReference>
<dbReference type="Proteomes" id="UP000298003">
    <property type="component" value="Unassembled WGS sequence"/>
</dbReference>
<protein>
    <submittedName>
        <fullName evidence="4">Recombinase family protein</fullName>
    </submittedName>
</protein>
<dbReference type="InterPro" id="IPR006119">
    <property type="entry name" value="Resolv_N"/>
</dbReference>
<dbReference type="GeneID" id="95685515"/>
<dbReference type="InterPro" id="IPR036162">
    <property type="entry name" value="Resolvase-like_N_sf"/>
</dbReference>
<name>A0A4Y8R209_9MICO</name>
<keyword evidence="1" id="KW-0175">Coiled coil</keyword>
<dbReference type="GO" id="GO:0003677">
    <property type="term" value="F:DNA binding"/>
    <property type="evidence" value="ECO:0007669"/>
    <property type="project" value="InterPro"/>
</dbReference>
<gene>
    <name evidence="4" type="ORF">E1O70_13535</name>
</gene>
<evidence type="ECO:0000256" key="1">
    <source>
        <dbReference type="SAM" id="Coils"/>
    </source>
</evidence>
<dbReference type="SMART" id="SM00857">
    <property type="entry name" value="Resolvase"/>
    <property type="match status" value="1"/>
</dbReference>
<dbReference type="Pfam" id="PF07508">
    <property type="entry name" value="Recombinase"/>
    <property type="match status" value="1"/>
</dbReference>
<dbReference type="InterPro" id="IPR050639">
    <property type="entry name" value="SSR_resolvase"/>
</dbReference>
<evidence type="ECO:0000259" key="2">
    <source>
        <dbReference type="PROSITE" id="PS51736"/>
    </source>
</evidence>
<proteinExistence type="predicted"/>